<dbReference type="GO" id="GO:0005737">
    <property type="term" value="C:cytoplasm"/>
    <property type="evidence" value="ECO:0007669"/>
    <property type="project" value="UniProtKB-SubCell"/>
</dbReference>
<dbReference type="InterPro" id="IPR035895">
    <property type="entry name" value="HPr-like_sf"/>
</dbReference>
<accession>A0A3A8MWL1</accession>
<comment type="function">
    <text evidence="3">The phosphoenolpyruvate-dependent sugar phosphotransferase system (sugar PTS), a major carbohydrate active transport system, catalyzes the phosphorylation of incoming sugar substrates concomitantly with their translocation across the cell membrane. The enzyme II FruAB PTS system is involved in fructose transport.</text>
</comment>
<dbReference type="Gene3D" id="3.40.930.10">
    <property type="entry name" value="Mannitol-specific EII, Chain A"/>
    <property type="match status" value="1"/>
</dbReference>
<dbReference type="NCBIfam" id="TIGR01003">
    <property type="entry name" value="PTS_HPr_family"/>
    <property type="match status" value="1"/>
</dbReference>
<evidence type="ECO:0000259" key="17">
    <source>
        <dbReference type="PROSITE" id="PS51094"/>
    </source>
</evidence>
<evidence type="ECO:0000256" key="15">
    <source>
        <dbReference type="ARBA" id="ARBA00022777"/>
    </source>
</evidence>
<evidence type="ECO:0000256" key="4">
    <source>
        <dbReference type="ARBA" id="ARBA00004496"/>
    </source>
</evidence>
<comment type="cofactor">
    <cofactor evidence="2">
        <name>Mg(2+)</name>
        <dbReference type="ChEBI" id="CHEBI:18420"/>
    </cofactor>
</comment>
<evidence type="ECO:0000256" key="3">
    <source>
        <dbReference type="ARBA" id="ARBA00003136"/>
    </source>
</evidence>
<keyword evidence="11" id="KW-0762">Sugar transport</keyword>
<dbReference type="PRINTS" id="PR01736">
    <property type="entry name" value="PHPHTRNFRASE"/>
</dbReference>
<dbReference type="OrthoDB" id="9765468at2"/>
<dbReference type="InterPro" id="IPR000121">
    <property type="entry name" value="PEP_util_C"/>
</dbReference>
<comment type="catalytic activity">
    <reaction evidence="1">
        <text>L-histidyl-[protein] + phosphoenolpyruvate = N(pros)-phospho-L-histidyl-[protein] + pyruvate</text>
        <dbReference type="Rhea" id="RHEA:23880"/>
        <dbReference type="Rhea" id="RHEA-COMP:9745"/>
        <dbReference type="Rhea" id="RHEA-COMP:9746"/>
        <dbReference type="ChEBI" id="CHEBI:15361"/>
        <dbReference type="ChEBI" id="CHEBI:29979"/>
        <dbReference type="ChEBI" id="CHEBI:58702"/>
        <dbReference type="ChEBI" id="CHEBI:64837"/>
        <dbReference type="EC" id="2.7.3.9"/>
    </reaction>
</comment>
<dbReference type="SUPFAM" id="SSF55804">
    <property type="entry name" value="Phoshotransferase/anion transport protein"/>
    <property type="match status" value="1"/>
</dbReference>
<dbReference type="Gene3D" id="1.10.274.10">
    <property type="entry name" value="PtsI, HPr-binding domain"/>
    <property type="match status" value="1"/>
</dbReference>
<dbReference type="Gene3D" id="3.20.20.60">
    <property type="entry name" value="Phosphoenolpyruvate-binding domains"/>
    <property type="match status" value="1"/>
</dbReference>
<dbReference type="PRINTS" id="PR00107">
    <property type="entry name" value="PHOSPHOCPHPR"/>
</dbReference>
<evidence type="ECO:0000256" key="9">
    <source>
        <dbReference type="ARBA" id="ARBA00022490"/>
    </source>
</evidence>
<dbReference type="PANTHER" id="PTHR46244">
    <property type="entry name" value="PHOSPHOENOLPYRUVATE-PROTEIN PHOSPHOTRANSFERASE"/>
    <property type="match status" value="1"/>
</dbReference>
<feature type="domain" description="PTS EIIA type-2" evidence="17">
    <location>
        <begin position="2"/>
        <end position="142"/>
    </location>
</feature>
<dbReference type="AlphaFoldDB" id="A0A3A8MWL1"/>
<keyword evidence="20" id="KW-1185">Reference proteome</keyword>
<dbReference type="Pfam" id="PF00381">
    <property type="entry name" value="PTS-HPr"/>
    <property type="match status" value="1"/>
</dbReference>
<dbReference type="EC" id="2.7.3.9" evidence="6"/>
<dbReference type="Pfam" id="PF02896">
    <property type="entry name" value="PEP-utilizers_C"/>
    <property type="match status" value="1"/>
</dbReference>
<feature type="domain" description="HPr" evidence="18">
    <location>
        <begin position="147"/>
        <end position="245"/>
    </location>
</feature>
<dbReference type="InterPro" id="IPR018274">
    <property type="entry name" value="PEP_util_AS"/>
</dbReference>
<comment type="caution">
    <text evidence="19">The sequence shown here is derived from an EMBL/GenBank/DDBJ whole genome shotgun (WGS) entry which is preliminary data.</text>
</comment>
<evidence type="ECO:0000313" key="20">
    <source>
        <dbReference type="Proteomes" id="UP000273405"/>
    </source>
</evidence>
<dbReference type="InterPro" id="IPR015813">
    <property type="entry name" value="Pyrv/PenolPyrv_kinase-like_dom"/>
</dbReference>
<dbReference type="SUPFAM" id="SSF52009">
    <property type="entry name" value="Phosphohistidine domain"/>
    <property type="match status" value="1"/>
</dbReference>
<evidence type="ECO:0000256" key="5">
    <source>
        <dbReference type="ARBA" id="ARBA00007837"/>
    </source>
</evidence>
<comment type="subcellular location">
    <subcellularLocation>
        <location evidence="4">Cytoplasm</location>
    </subcellularLocation>
</comment>
<dbReference type="InterPro" id="IPR006318">
    <property type="entry name" value="PTS_EI-like"/>
</dbReference>
<sequence>MLTLTPSQVRLGRSAENKAEAIRLVGQVMVESGFIAPGYVDSMLRREQVSATYLGHGIAIPHGLPEARDLVHQTGVVVVQFPKGVAWGPEGHARLVVGIAAKSDEHLQVLANLTGVLGDEAQSEALAQTGDAALIVQVLNGASPPPEASASVPLTFEGPHLQALSPSPHGLHARPATVLVEVVRRFRAEVTVHHEGRQANARSVLSLLQLGARGGTLLTLTATGDDAEAALHALSDAFQSGLGEEASATPGTSAASTEPRATVPLDYEGTLVAGLSASPGIASGPVWAFQRERLVVEERAADAVQEHRKLDESLAGAAAELRQLHEGFLKKAGAQRAAIFKAHLELLDDPEMRTEAHGHIDTGLSAGESWGRVFESRADSLAKLAEPTLAARAADLRDVGRRVLRPLATVVEGEATFPDHPVVLLAEDLAPSDTAKLDPAMVLGLCTAGGGTTSHTAIIARSLDLPAVVAAGPSVLDLRNGQDCILDGDAGVLVLKPSERDHAKAATHRERTRVRREEEKLERYRPAITLDGRRVEVAANISEAAEAQKAVDAGGEGVGLMRTEFLFLKRDTPPDEEEQLHAYRTMVRALNGLPLILRTLDIGGDKHVPYLSLPAEANPFLGVRGIRLCFEREDLFRTQLRAILRASKEGPVRIMYPMVATPEELTKARAITESVRLEVGADPVETGIMIEVPSAVMMAERLARDVSFFSIGTNDLTQYVLAMDREHPVLAPQADGLHPAVLRMVDLTVRAARKAGIWVGACGGIAGDPSGAVVLSGLGVTELSVAIPSIPAVKALLRGISMTDAEAVAREALERDNAAEVRALVRDLMARKGAGA</sequence>
<dbReference type="SUPFAM" id="SSF47831">
    <property type="entry name" value="Enzyme I of the PEP:sugar phosphotransferase system HPr-binding (sub)domain"/>
    <property type="match status" value="1"/>
</dbReference>
<dbReference type="InterPro" id="IPR050499">
    <property type="entry name" value="PEP-utilizing_PTS_enzyme"/>
</dbReference>
<evidence type="ECO:0000256" key="11">
    <source>
        <dbReference type="ARBA" id="ARBA00022597"/>
    </source>
</evidence>
<dbReference type="PROSITE" id="PS00589">
    <property type="entry name" value="PTS_HPR_SER"/>
    <property type="match status" value="1"/>
</dbReference>
<dbReference type="PANTHER" id="PTHR46244:SF6">
    <property type="entry name" value="PHOSPHOENOLPYRUVATE-PROTEIN PHOSPHOTRANSFERASE"/>
    <property type="match status" value="1"/>
</dbReference>
<evidence type="ECO:0000313" key="19">
    <source>
        <dbReference type="EMBL" id="RKH36657.1"/>
    </source>
</evidence>
<evidence type="ECO:0000256" key="10">
    <source>
        <dbReference type="ARBA" id="ARBA00022553"/>
    </source>
</evidence>
<gene>
    <name evidence="19" type="primary">ptsP</name>
    <name evidence="19" type="ORF">D7X12_32470</name>
</gene>
<dbReference type="InterPro" id="IPR040442">
    <property type="entry name" value="Pyrv_kinase-like_dom_sf"/>
</dbReference>
<protein>
    <recommendedName>
        <fullName evidence="7">Multiphosphoryl transfer protein</fullName>
        <ecNumber evidence="6">2.7.3.9</ecNumber>
    </recommendedName>
</protein>
<dbReference type="Gene3D" id="3.30.1340.10">
    <property type="entry name" value="HPr-like"/>
    <property type="match status" value="1"/>
</dbReference>
<evidence type="ECO:0000256" key="7">
    <source>
        <dbReference type="ARBA" id="ARBA00015565"/>
    </source>
</evidence>
<dbReference type="GO" id="GO:0046872">
    <property type="term" value="F:metal ion binding"/>
    <property type="evidence" value="ECO:0007669"/>
    <property type="project" value="UniProtKB-KW"/>
</dbReference>
<dbReference type="Proteomes" id="UP000273405">
    <property type="component" value="Unassembled WGS sequence"/>
</dbReference>
<keyword evidence="10" id="KW-0597">Phosphoprotein</keyword>
<evidence type="ECO:0000259" key="18">
    <source>
        <dbReference type="PROSITE" id="PS51350"/>
    </source>
</evidence>
<dbReference type="CDD" id="cd00211">
    <property type="entry name" value="PTS_IIA_fru"/>
    <property type="match status" value="1"/>
</dbReference>
<dbReference type="SUPFAM" id="SSF51621">
    <property type="entry name" value="Phosphoenolpyruvate/pyruvate domain"/>
    <property type="match status" value="1"/>
</dbReference>
<dbReference type="InterPro" id="IPR008279">
    <property type="entry name" value="PEP-util_enz_mobile_dom"/>
</dbReference>
<keyword evidence="8" id="KW-0813">Transport</keyword>
<comment type="similarity">
    <text evidence="5">Belongs to the PEP-utilizing enzyme family.</text>
</comment>
<dbReference type="InterPro" id="IPR023151">
    <property type="entry name" value="PEP_util_CS"/>
</dbReference>
<dbReference type="InterPro" id="IPR001020">
    <property type="entry name" value="PTS_HPr_His_P_site"/>
</dbReference>
<keyword evidence="16" id="KW-0460">Magnesium</keyword>
<evidence type="ECO:0000256" key="16">
    <source>
        <dbReference type="ARBA" id="ARBA00022842"/>
    </source>
</evidence>
<dbReference type="GO" id="GO:0016301">
    <property type="term" value="F:kinase activity"/>
    <property type="evidence" value="ECO:0007669"/>
    <property type="project" value="UniProtKB-KW"/>
</dbReference>
<dbReference type="Pfam" id="PF00391">
    <property type="entry name" value="PEP-utilizers"/>
    <property type="match status" value="1"/>
</dbReference>
<dbReference type="PROSITE" id="PS00372">
    <property type="entry name" value="PTS_EIIA_TYPE_2_HIS"/>
    <property type="match status" value="1"/>
</dbReference>
<keyword evidence="19" id="KW-0670">Pyruvate</keyword>
<keyword evidence="13" id="KW-0598">Phosphotransferase system</keyword>
<dbReference type="InterPro" id="IPR036618">
    <property type="entry name" value="PtsI_HPr-bd_sf"/>
</dbReference>
<evidence type="ECO:0000256" key="6">
    <source>
        <dbReference type="ARBA" id="ARBA00012232"/>
    </source>
</evidence>
<evidence type="ECO:0000256" key="14">
    <source>
        <dbReference type="ARBA" id="ARBA00022723"/>
    </source>
</evidence>
<evidence type="ECO:0000256" key="2">
    <source>
        <dbReference type="ARBA" id="ARBA00001946"/>
    </source>
</evidence>
<evidence type="ECO:0000256" key="8">
    <source>
        <dbReference type="ARBA" id="ARBA00022448"/>
    </source>
</evidence>
<dbReference type="PROSITE" id="PS00369">
    <property type="entry name" value="PTS_HPR_HIS"/>
    <property type="match status" value="1"/>
</dbReference>
<keyword evidence="12 19" id="KW-0808">Transferase</keyword>
<dbReference type="PROSITE" id="PS51350">
    <property type="entry name" value="PTS_HPR_DOM"/>
    <property type="match status" value="1"/>
</dbReference>
<dbReference type="NCBIfam" id="TIGR01417">
    <property type="entry name" value="PTS_I_fam"/>
    <property type="match status" value="1"/>
</dbReference>
<dbReference type="PROSITE" id="PS51094">
    <property type="entry name" value="PTS_EIIA_TYPE_2"/>
    <property type="match status" value="1"/>
</dbReference>
<dbReference type="InterPro" id="IPR016152">
    <property type="entry name" value="PTrfase/Anion_transptr"/>
</dbReference>
<dbReference type="InterPro" id="IPR000032">
    <property type="entry name" value="HPr-like"/>
</dbReference>
<reference evidence="20" key="1">
    <citation type="submission" date="2018-09" db="EMBL/GenBank/DDBJ databases">
        <authorList>
            <person name="Livingstone P.G."/>
            <person name="Whitworth D.E."/>
        </authorList>
    </citation>
    <scope>NUCLEOTIDE SEQUENCE [LARGE SCALE GENOMIC DNA]</scope>
    <source>
        <strain evidence="20">CA040B</strain>
    </source>
</reference>
<dbReference type="Gene3D" id="3.50.30.10">
    <property type="entry name" value="Phosphohistidine domain"/>
    <property type="match status" value="1"/>
</dbReference>
<dbReference type="Pfam" id="PF00359">
    <property type="entry name" value="PTS_EIIA_2"/>
    <property type="match status" value="1"/>
</dbReference>
<dbReference type="GO" id="GO:0008965">
    <property type="term" value="F:phosphoenolpyruvate-protein phosphotransferase activity"/>
    <property type="evidence" value="ECO:0007669"/>
    <property type="project" value="UniProtKB-EC"/>
</dbReference>
<dbReference type="PROSITE" id="PS00742">
    <property type="entry name" value="PEP_ENZYMES_2"/>
    <property type="match status" value="1"/>
</dbReference>
<organism evidence="19 20">
    <name type="scientific">Corallococcus sicarius</name>
    <dbReference type="NCBI Taxonomy" id="2316726"/>
    <lineage>
        <taxon>Bacteria</taxon>
        <taxon>Pseudomonadati</taxon>
        <taxon>Myxococcota</taxon>
        <taxon>Myxococcia</taxon>
        <taxon>Myxococcales</taxon>
        <taxon>Cystobacterineae</taxon>
        <taxon>Myxococcaceae</taxon>
        <taxon>Corallococcus</taxon>
    </lineage>
</organism>
<dbReference type="Pfam" id="PF05524">
    <property type="entry name" value="PEP-utilisers_N"/>
    <property type="match status" value="1"/>
</dbReference>
<keyword evidence="14" id="KW-0479">Metal-binding</keyword>
<dbReference type="PROSITE" id="PS00370">
    <property type="entry name" value="PEP_ENZYMES_PHOS_SITE"/>
    <property type="match status" value="1"/>
</dbReference>
<dbReference type="RefSeq" id="WP_120629111.1">
    <property type="nucleotide sequence ID" value="NZ_RAWG01000291.1"/>
</dbReference>
<dbReference type="SUPFAM" id="SSF55594">
    <property type="entry name" value="HPr-like"/>
    <property type="match status" value="1"/>
</dbReference>
<name>A0A3A8MWL1_9BACT</name>
<dbReference type="InterPro" id="IPR002178">
    <property type="entry name" value="PTS_EIIA_type-2_dom"/>
</dbReference>
<dbReference type="InterPro" id="IPR002114">
    <property type="entry name" value="PTS_HPr_Ser_P_site"/>
</dbReference>
<keyword evidence="9" id="KW-0963">Cytoplasm</keyword>
<keyword evidence="15" id="KW-0418">Kinase</keyword>
<evidence type="ECO:0000256" key="1">
    <source>
        <dbReference type="ARBA" id="ARBA00000683"/>
    </source>
</evidence>
<dbReference type="GO" id="GO:0009401">
    <property type="term" value="P:phosphoenolpyruvate-dependent sugar phosphotransferase system"/>
    <property type="evidence" value="ECO:0007669"/>
    <property type="project" value="UniProtKB-KW"/>
</dbReference>
<dbReference type="InterPro" id="IPR036637">
    <property type="entry name" value="Phosphohistidine_dom_sf"/>
</dbReference>
<dbReference type="CDD" id="cd00367">
    <property type="entry name" value="PTS-HPr_like"/>
    <property type="match status" value="1"/>
</dbReference>
<dbReference type="InterPro" id="IPR008731">
    <property type="entry name" value="PTS_EIN"/>
</dbReference>
<dbReference type="EMBL" id="RAWG01000291">
    <property type="protein sequence ID" value="RKH36657.1"/>
    <property type="molecule type" value="Genomic_DNA"/>
</dbReference>
<evidence type="ECO:0000256" key="12">
    <source>
        <dbReference type="ARBA" id="ARBA00022679"/>
    </source>
</evidence>
<evidence type="ECO:0000256" key="13">
    <source>
        <dbReference type="ARBA" id="ARBA00022683"/>
    </source>
</evidence>
<proteinExistence type="inferred from homology"/>